<evidence type="ECO:0000313" key="1">
    <source>
        <dbReference type="EMBL" id="CAD7429991.1"/>
    </source>
</evidence>
<accession>A0A7R9HPQ6</accession>
<sequence>MHITELQSFYNTSAFFGLRRRVVIFLETGEATLDWGRTSRAVSCAVLSDSVIAILAHVEKCPELELARSRNARFTPDLAQISPRFTPDLGLGRLYSEAMYPHLRGGRLDNYFGKITFSTPDQDSYLNIRVISSLVYCKISALNHAATKAELKEGFRDQINLCLNRGLNPGHPAHKSDTLHLDHQIT</sequence>
<protein>
    <submittedName>
        <fullName evidence="1">Uncharacterized protein</fullName>
    </submittedName>
</protein>
<dbReference type="EMBL" id="OB794293">
    <property type="protein sequence ID" value="CAD7429991.1"/>
    <property type="molecule type" value="Genomic_DNA"/>
</dbReference>
<proteinExistence type="predicted"/>
<gene>
    <name evidence="1" type="ORF">TMSB3V08_LOCUS6761</name>
</gene>
<reference evidence="1" key="1">
    <citation type="submission" date="2020-11" db="EMBL/GenBank/DDBJ databases">
        <authorList>
            <person name="Tran Van P."/>
        </authorList>
    </citation>
    <scope>NUCLEOTIDE SEQUENCE</scope>
</reference>
<dbReference type="AlphaFoldDB" id="A0A7R9HPQ6"/>
<name>A0A7R9HPQ6_9NEOP</name>
<organism evidence="1">
    <name type="scientific">Timema monikensis</name>
    <dbReference type="NCBI Taxonomy" id="170555"/>
    <lineage>
        <taxon>Eukaryota</taxon>
        <taxon>Metazoa</taxon>
        <taxon>Ecdysozoa</taxon>
        <taxon>Arthropoda</taxon>
        <taxon>Hexapoda</taxon>
        <taxon>Insecta</taxon>
        <taxon>Pterygota</taxon>
        <taxon>Neoptera</taxon>
        <taxon>Polyneoptera</taxon>
        <taxon>Phasmatodea</taxon>
        <taxon>Timematodea</taxon>
        <taxon>Timematoidea</taxon>
        <taxon>Timematidae</taxon>
        <taxon>Timema</taxon>
    </lineage>
</organism>